<feature type="signal peptide" evidence="4">
    <location>
        <begin position="1"/>
        <end position="20"/>
    </location>
</feature>
<keyword evidence="1" id="KW-1015">Disulfide bond</keyword>
<reference evidence="6 7" key="1">
    <citation type="submission" date="2018-08" db="EMBL/GenBank/DDBJ databases">
        <authorList>
            <person name="Laetsch R D."/>
            <person name="Stevens L."/>
            <person name="Kumar S."/>
            <person name="Blaxter L. M."/>
        </authorList>
    </citation>
    <scope>NUCLEOTIDE SEQUENCE [LARGE SCALE GENOMIC DNA]</scope>
</reference>
<protein>
    <recommendedName>
        <fullName evidence="5">Sushi domain-containing protein</fullName>
    </recommendedName>
</protein>
<evidence type="ECO:0000313" key="6">
    <source>
        <dbReference type="EMBL" id="VBB25996.1"/>
    </source>
</evidence>
<dbReference type="AlphaFoldDB" id="A0A498S875"/>
<dbReference type="OrthoDB" id="406096at2759"/>
<name>A0A498S875_ACAVI</name>
<dbReference type="PROSITE" id="PS50923">
    <property type="entry name" value="SUSHI"/>
    <property type="match status" value="1"/>
</dbReference>
<evidence type="ECO:0000313" key="7">
    <source>
        <dbReference type="Proteomes" id="UP000276991"/>
    </source>
</evidence>
<evidence type="ECO:0000256" key="1">
    <source>
        <dbReference type="ARBA" id="ARBA00023157"/>
    </source>
</evidence>
<proteinExistence type="predicted"/>
<feature type="compositionally biased region" description="Low complexity" evidence="3">
    <location>
        <begin position="217"/>
        <end position="231"/>
    </location>
</feature>
<organism evidence="6 7">
    <name type="scientific">Acanthocheilonema viteae</name>
    <name type="common">Filarial nematode worm</name>
    <name type="synonym">Dipetalonema viteae</name>
    <dbReference type="NCBI Taxonomy" id="6277"/>
    <lineage>
        <taxon>Eukaryota</taxon>
        <taxon>Metazoa</taxon>
        <taxon>Ecdysozoa</taxon>
        <taxon>Nematoda</taxon>
        <taxon>Chromadorea</taxon>
        <taxon>Rhabditida</taxon>
        <taxon>Spirurina</taxon>
        <taxon>Spiruromorpha</taxon>
        <taxon>Filarioidea</taxon>
        <taxon>Onchocercidae</taxon>
        <taxon>Acanthocheilonema</taxon>
    </lineage>
</organism>
<keyword evidence="2" id="KW-0768">Sushi</keyword>
<feature type="chain" id="PRO_5019787952" description="Sushi domain-containing protein" evidence="4">
    <location>
        <begin position="21"/>
        <end position="369"/>
    </location>
</feature>
<feature type="region of interest" description="Disordered" evidence="3">
    <location>
        <begin position="209"/>
        <end position="232"/>
    </location>
</feature>
<evidence type="ECO:0000256" key="2">
    <source>
        <dbReference type="PROSITE-ProRule" id="PRU00302"/>
    </source>
</evidence>
<dbReference type="Gene3D" id="2.10.70.10">
    <property type="entry name" value="Complement Module, domain 1"/>
    <property type="match status" value="1"/>
</dbReference>
<dbReference type="CDD" id="cd00033">
    <property type="entry name" value="CCP"/>
    <property type="match status" value="2"/>
</dbReference>
<dbReference type="SUPFAM" id="SSF57535">
    <property type="entry name" value="Complement control module/SCR domain"/>
    <property type="match status" value="2"/>
</dbReference>
<evidence type="ECO:0000259" key="5">
    <source>
        <dbReference type="PROSITE" id="PS50923"/>
    </source>
</evidence>
<dbReference type="Pfam" id="PF00084">
    <property type="entry name" value="Sushi"/>
    <property type="match status" value="1"/>
</dbReference>
<dbReference type="Proteomes" id="UP000276991">
    <property type="component" value="Unassembled WGS sequence"/>
</dbReference>
<keyword evidence="7" id="KW-1185">Reference proteome</keyword>
<sequence>MLIRIEYFYILVLALPIATAEAPDLSCEDIVATDSGNVMYTQANYAVKHAPGTTALMICKFGYVSSFPFLVFCQKDGKWNDKLGECILTSKTCDPQNSQHNIIYIPPGTSTKYPSGTFAMLQCSMDQVPIGQSSAMCLDGKWTAELGVCKKLLNDNISNVIIIEPKAKSDNFIQSHSTAQLENMAPTNAEHMAPTNAENMTPTNAENMKPTSAENMTPPNAENTTPPNAENMAPTSAENMTPTNAENMAPTDAENMTPTDAENMTPTNAENMIPTNAENMAPTNAENMTPTNAENMAPTKNMTPTNAENATSLDVFLNELDIASNMSLKSTTSLLQLIKMEKLDNESVKMTISSLLANDEGNEEDLVHS</sequence>
<dbReference type="InterPro" id="IPR035976">
    <property type="entry name" value="Sushi/SCR/CCP_sf"/>
</dbReference>
<dbReference type="EMBL" id="UPTC01000058">
    <property type="protein sequence ID" value="VBB25996.1"/>
    <property type="molecule type" value="Genomic_DNA"/>
</dbReference>
<dbReference type="InterPro" id="IPR000436">
    <property type="entry name" value="Sushi_SCR_CCP_dom"/>
</dbReference>
<dbReference type="SMART" id="SM00032">
    <property type="entry name" value="CCP"/>
    <property type="match status" value="2"/>
</dbReference>
<evidence type="ECO:0000256" key="4">
    <source>
        <dbReference type="SAM" id="SignalP"/>
    </source>
</evidence>
<evidence type="ECO:0000256" key="3">
    <source>
        <dbReference type="SAM" id="MobiDB-lite"/>
    </source>
</evidence>
<gene>
    <name evidence="6" type="ORF">NAV_LOCUS826</name>
</gene>
<comment type="caution">
    <text evidence="2">Lacks conserved residue(s) required for the propagation of feature annotation.</text>
</comment>
<feature type="domain" description="Sushi" evidence="5">
    <location>
        <begin position="91"/>
        <end position="151"/>
    </location>
</feature>
<keyword evidence="4" id="KW-0732">Signal</keyword>
<dbReference type="STRING" id="6277.A0A498S875"/>
<accession>A0A498S875</accession>